<dbReference type="Proteomes" id="UP001156882">
    <property type="component" value="Unassembled WGS sequence"/>
</dbReference>
<name>A0ABQ6CE86_9HYPH</name>
<accession>A0ABQ6CE86</accession>
<comment type="caution">
    <text evidence="1">The sequence shown here is derived from an EMBL/GenBank/DDBJ whole genome shotgun (WGS) entry which is preliminary data.</text>
</comment>
<organism evidence="1 2">
    <name type="scientific">Labrys miyagiensis</name>
    <dbReference type="NCBI Taxonomy" id="346912"/>
    <lineage>
        <taxon>Bacteria</taxon>
        <taxon>Pseudomonadati</taxon>
        <taxon>Pseudomonadota</taxon>
        <taxon>Alphaproteobacteria</taxon>
        <taxon>Hyphomicrobiales</taxon>
        <taxon>Xanthobacteraceae</taxon>
        <taxon>Labrys</taxon>
    </lineage>
</organism>
<proteinExistence type="predicted"/>
<sequence length="122" mass="13220">MALGFDYRPAAVQLPIVKYHAREAQFLRIDRSARSVSATDITDNFAAVFDMEAIEVGWMAFAHGTPPDMRLFPLGQDWPEAPGPQFKRGVRLVLQLSERHGGDPACGSAARLGQLAALGLAA</sequence>
<gene>
    <name evidence="1" type="ORF">GCM10007874_09790</name>
</gene>
<dbReference type="EMBL" id="BSPC01000007">
    <property type="protein sequence ID" value="GLS17963.1"/>
    <property type="molecule type" value="Genomic_DNA"/>
</dbReference>
<evidence type="ECO:0000313" key="1">
    <source>
        <dbReference type="EMBL" id="GLS17963.1"/>
    </source>
</evidence>
<dbReference type="RefSeq" id="WP_284310794.1">
    <property type="nucleotide sequence ID" value="NZ_BSPC01000007.1"/>
</dbReference>
<keyword evidence="2" id="KW-1185">Reference proteome</keyword>
<reference evidence="2" key="1">
    <citation type="journal article" date="2019" name="Int. J. Syst. Evol. Microbiol.">
        <title>The Global Catalogue of Microorganisms (GCM) 10K type strain sequencing project: providing services to taxonomists for standard genome sequencing and annotation.</title>
        <authorList>
            <consortium name="The Broad Institute Genomics Platform"/>
            <consortium name="The Broad Institute Genome Sequencing Center for Infectious Disease"/>
            <person name="Wu L."/>
            <person name="Ma J."/>
        </authorList>
    </citation>
    <scope>NUCLEOTIDE SEQUENCE [LARGE SCALE GENOMIC DNA]</scope>
    <source>
        <strain evidence="2">NBRC 101365</strain>
    </source>
</reference>
<evidence type="ECO:0000313" key="2">
    <source>
        <dbReference type="Proteomes" id="UP001156882"/>
    </source>
</evidence>
<protein>
    <submittedName>
        <fullName evidence="1">Uncharacterized protein</fullName>
    </submittedName>
</protein>